<proteinExistence type="predicted"/>
<dbReference type="EMBL" id="JABKKF010000001">
    <property type="protein sequence ID" value="NPD91032.1"/>
    <property type="molecule type" value="Genomic_DNA"/>
</dbReference>
<feature type="signal peptide" evidence="1">
    <location>
        <begin position="1"/>
        <end position="25"/>
    </location>
</feature>
<comment type="caution">
    <text evidence="4">The sequence shown here is derived from an EMBL/GenBank/DDBJ whole genome shotgun (WGS) entry which is preliminary data.</text>
</comment>
<dbReference type="Gene3D" id="2.130.10.10">
    <property type="entry name" value="YVTN repeat-like/Quinoprotein amine dehydrogenase"/>
    <property type="match status" value="1"/>
</dbReference>
<feature type="domain" description="DUF6242" evidence="3">
    <location>
        <begin position="163"/>
        <end position="468"/>
    </location>
</feature>
<evidence type="ECO:0000313" key="5">
    <source>
        <dbReference type="Proteomes" id="UP000714420"/>
    </source>
</evidence>
<evidence type="ECO:0000259" key="3">
    <source>
        <dbReference type="Pfam" id="PF25852"/>
    </source>
</evidence>
<reference evidence="4 5" key="1">
    <citation type="submission" date="2020-05" db="EMBL/GenBank/DDBJ databases">
        <title>Distinct polysaccharide utilization as determinants for interspecies competition between intestinal Prevotella spp.</title>
        <authorList>
            <person name="Galvez E.J.C."/>
            <person name="Iljazovic A."/>
            <person name="Strowig T."/>
        </authorList>
    </citation>
    <scope>NUCLEOTIDE SEQUENCE [LARGE SCALE GENOMIC DNA]</scope>
    <source>
        <strain evidence="4 5">PMUR</strain>
    </source>
</reference>
<evidence type="ECO:0000256" key="1">
    <source>
        <dbReference type="SAM" id="SignalP"/>
    </source>
</evidence>
<accession>A0ABX2ALA5</accession>
<name>A0ABX2ALA5_9BACT</name>
<organism evidence="4 5">
    <name type="scientific">Xylanibacter muris</name>
    <dbReference type="NCBI Taxonomy" id="2736290"/>
    <lineage>
        <taxon>Bacteria</taxon>
        <taxon>Pseudomonadati</taxon>
        <taxon>Bacteroidota</taxon>
        <taxon>Bacteroidia</taxon>
        <taxon>Bacteroidales</taxon>
        <taxon>Prevotellaceae</taxon>
        <taxon>Xylanibacter</taxon>
    </lineage>
</organism>
<feature type="chain" id="PRO_5045067590" description="Exo-alpha-sialidase" evidence="1">
    <location>
        <begin position="26"/>
        <end position="471"/>
    </location>
</feature>
<feature type="domain" description="DUF6242" evidence="2">
    <location>
        <begin position="55"/>
        <end position="156"/>
    </location>
</feature>
<dbReference type="RefSeq" id="WP_172272710.1">
    <property type="nucleotide sequence ID" value="NZ_CASGMU010000001.1"/>
</dbReference>
<keyword evidence="1" id="KW-0732">Signal</keyword>
<dbReference type="SUPFAM" id="SSF110296">
    <property type="entry name" value="Oligoxyloglucan reducing end-specific cellobiohydrolase"/>
    <property type="match status" value="1"/>
</dbReference>
<keyword evidence="5" id="KW-1185">Reference proteome</keyword>
<dbReference type="Pfam" id="PF19755">
    <property type="entry name" value="DUF6242"/>
    <property type="match status" value="1"/>
</dbReference>
<dbReference type="Pfam" id="PF25852">
    <property type="entry name" value="DUF6242_C"/>
    <property type="match status" value="1"/>
</dbReference>
<dbReference type="InterPro" id="IPR058667">
    <property type="entry name" value="DUF6242_C"/>
</dbReference>
<sequence>MLIKRYAYSLSLLLLSAFLCVSCLDKDENEFTLYDDTAITSFGISAADIYKYTKASDNKTDSMYVESSTEVARYPFNIDHVKGLIYNTDSLPKGTDATKLLCTYSTINNGIPYIVDEKTDSMRILSATDSTDFSFPRRVDVFSSDFTSRRTYTIKVNVHQEVADSFKWSRMADVPDFAAMDAVRCVYMDGKVFVAGKNAGNTYIYYTSLTDGNSWTKSNIVLGSTAYDNMVAANGNIWFLDGTAIRKSPDGECLETVAEVPSIRKLAGGNSKELYALSHEGNMMKSSDGGNTWTEDIIDDKNSLLPYSDMSCCVTKASFNKETDYILIAGSRDTEIYPEEKTSHVWRKIINKESGDTDKWSYIPFDSSNLYPMPRISNLSLIPYGNSFLAFGGAGIGGCDIPAYSTIYESRDWGITWKKNSIYHYPADFDKNSSSLAVTVDSNSNIWLICSGTGNVWRGRLNRMGWIQNID</sequence>
<evidence type="ECO:0000259" key="2">
    <source>
        <dbReference type="Pfam" id="PF19755"/>
    </source>
</evidence>
<evidence type="ECO:0008006" key="6">
    <source>
        <dbReference type="Google" id="ProtNLM"/>
    </source>
</evidence>
<dbReference type="InterPro" id="IPR015943">
    <property type="entry name" value="WD40/YVTN_repeat-like_dom_sf"/>
</dbReference>
<dbReference type="Proteomes" id="UP000714420">
    <property type="component" value="Unassembled WGS sequence"/>
</dbReference>
<gene>
    <name evidence="4" type="ORF">HPS56_01420</name>
</gene>
<protein>
    <recommendedName>
        <fullName evidence="6">Exo-alpha-sialidase</fullName>
    </recommendedName>
</protein>
<dbReference type="InterPro" id="IPR046209">
    <property type="entry name" value="DUF6242_N"/>
</dbReference>
<evidence type="ECO:0000313" key="4">
    <source>
        <dbReference type="EMBL" id="NPD91032.1"/>
    </source>
</evidence>